<dbReference type="GO" id="GO:0005886">
    <property type="term" value="C:plasma membrane"/>
    <property type="evidence" value="ECO:0007669"/>
    <property type="project" value="TreeGrafter"/>
</dbReference>
<dbReference type="OrthoDB" id="5832974at2759"/>
<dbReference type="GO" id="GO:0030335">
    <property type="term" value="P:positive regulation of cell migration"/>
    <property type="evidence" value="ECO:0007669"/>
    <property type="project" value="TreeGrafter"/>
</dbReference>
<dbReference type="EMBL" id="CAAKNF010000192">
    <property type="protein sequence ID" value="VIO92593.1"/>
    <property type="molecule type" value="Genomic_DNA"/>
</dbReference>
<gene>
    <name evidence="6" type="primary">Bm8878</name>
    <name evidence="6" type="ORF">BM_BM8878</name>
</gene>
<keyword evidence="4" id="KW-0472">Membrane</keyword>
<feature type="domain" description="Sema" evidence="5">
    <location>
        <begin position="9"/>
        <end position="428"/>
    </location>
</feature>
<protein>
    <submittedName>
        <fullName evidence="8">Sema domain-containing protein</fullName>
    </submittedName>
</protein>
<dbReference type="SMART" id="SM00630">
    <property type="entry name" value="Sema"/>
    <property type="match status" value="1"/>
</dbReference>
<reference evidence="7" key="1">
    <citation type="journal article" date="2007" name="Science">
        <title>Draft genome of the filarial nematode parasite Brugia malayi.</title>
        <authorList>
            <person name="Ghedin E."/>
            <person name="Wang S."/>
            <person name="Spiro D."/>
            <person name="Caler E."/>
            <person name="Zhao Q."/>
            <person name="Crabtree J."/>
            <person name="Allen J.E."/>
            <person name="Delcher A.L."/>
            <person name="Guiliano D.B."/>
            <person name="Miranda-Saavedra D."/>
            <person name="Angiuoli S.V."/>
            <person name="Creasy T."/>
            <person name="Amedeo P."/>
            <person name="Haas B."/>
            <person name="El-Sayed N.M."/>
            <person name="Wortman J.R."/>
            <person name="Feldblyum T."/>
            <person name="Tallon L."/>
            <person name="Schatz M."/>
            <person name="Shumway M."/>
            <person name="Koo H."/>
            <person name="Salzberg S.L."/>
            <person name="Schobel S."/>
            <person name="Pertea M."/>
            <person name="Pop M."/>
            <person name="White O."/>
            <person name="Barton G.J."/>
            <person name="Carlow C.K."/>
            <person name="Crawford M.J."/>
            <person name="Daub J."/>
            <person name="Dimmic M.W."/>
            <person name="Estes C.F."/>
            <person name="Foster J.M."/>
            <person name="Ganatra M."/>
            <person name="Gregory W.F."/>
            <person name="Johnson N.M."/>
            <person name="Jin J."/>
            <person name="Komuniecki R."/>
            <person name="Korf I."/>
            <person name="Kumar S."/>
            <person name="Laney S."/>
            <person name="Li B.W."/>
            <person name="Li W."/>
            <person name="Lindblom T.H."/>
            <person name="Lustigman S."/>
            <person name="Ma D."/>
            <person name="Maina C.V."/>
            <person name="Martin D.M."/>
            <person name="McCarter J.P."/>
            <person name="McReynolds L."/>
            <person name="Mitreva M."/>
            <person name="Nutman T.B."/>
            <person name="Parkinson J."/>
            <person name="Peregrin-Alvarez J.M."/>
            <person name="Poole C."/>
            <person name="Ren Q."/>
            <person name="Saunders L."/>
            <person name="Sluder A.E."/>
            <person name="Smith K."/>
            <person name="Stanke M."/>
            <person name="Unnasch T.R."/>
            <person name="Ware J."/>
            <person name="Wei A.D."/>
            <person name="Weil G."/>
            <person name="Williams D.J."/>
            <person name="Zhang Y."/>
            <person name="Williams S.A."/>
            <person name="Fraser-Liggett C."/>
            <person name="Slatko B."/>
            <person name="Blaxter M.L."/>
            <person name="Scott A.L."/>
        </authorList>
    </citation>
    <scope>NUCLEOTIDE SEQUENCE</scope>
    <source>
        <strain evidence="7">FR3</strain>
    </source>
</reference>
<dbReference type="AlphaFoldDB" id="A0A4E9F6Z0"/>
<dbReference type="GO" id="GO:0030215">
    <property type="term" value="F:semaphorin receptor binding"/>
    <property type="evidence" value="ECO:0007669"/>
    <property type="project" value="InterPro"/>
</dbReference>
<accession>A0A8L7TJG8</accession>
<evidence type="ECO:0000313" key="8">
    <source>
        <dbReference type="WBParaSite" id="Bm8878.1"/>
    </source>
</evidence>
<dbReference type="PANTHER" id="PTHR11036:SF127">
    <property type="entry name" value="SEMAPHORIN-1A"/>
    <property type="match status" value="1"/>
</dbReference>
<dbReference type="SUPFAM" id="SSF82895">
    <property type="entry name" value="TSP-1 type 1 repeat"/>
    <property type="match status" value="1"/>
</dbReference>
<dbReference type="RefSeq" id="XP_042933713.1">
    <property type="nucleotide sequence ID" value="XM_043077779.1"/>
</dbReference>
<dbReference type="InterPro" id="IPR036352">
    <property type="entry name" value="Semap_dom_sf"/>
</dbReference>
<dbReference type="PROSITE" id="PS51004">
    <property type="entry name" value="SEMA"/>
    <property type="match status" value="1"/>
</dbReference>
<dbReference type="InterPro" id="IPR001627">
    <property type="entry name" value="Semap_dom"/>
</dbReference>
<dbReference type="PANTHER" id="PTHR11036">
    <property type="entry name" value="SEMAPHORIN"/>
    <property type="match status" value="1"/>
</dbReference>
<dbReference type="Proteomes" id="UP000006672">
    <property type="component" value="Unassembled WGS sequence"/>
</dbReference>
<dbReference type="CTD" id="6098778"/>
<keyword evidence="7" id="KW-1185">Reference proteome</keyword>
<evidence type="ECO:0000259" key="5">
    <source>
        <dbReference type="PROSITE" id="PS51004"/>
    </source>
</evidence>
<organism evidence="6">
    <name type="scientific">Brugia malayi</name>
    <name type="common">Filarial nematode worm</name>
    <dbReference type="NCBI Taxonomy" id="6279"/>
    <lineage>
        <taxon>Eukaryota</taxon>
        <taxon>Metazoa</taxon>
        <taxon>Ecdysozoa</taxon>
        <taxon>Nematoda</taxon>
        <taxon>Chromadorea</taxon>
        <taxon>Rhabditida</taxon>
        <taxon>Spirurina</taxon>
        <taxon>Spiruromorpha</taxon>
        <taxon>Filarioidea</taxon>
        <taxon>Onchocercidae</taxon>
        <taxon>Brugia</taxon>
    </lineage>
</organism>
<reference evidence="6" key="2">
    <citation type="submission" date="2019-04" db="EMBL/GenBank/DDBJ databases">
        <authorList>
            <person name="Howe K."/>
            <person name="Paulini M."/>
            <person name="Williams G."/>
        </authorList>
    </citation>
    <scope>NUCLEOTIDE SEQUENCE [LARGE SCALE GENOMIC DNA]</scope>
    <source>
        <strain evidence="6">FR3</strain>
    </source>
</reference>
<keyword evidence="4" id="KW-1133">Transmembrane helix</keyword>
<dbReference type="GO" id="GO:0007399">
    <property type="term" value="P:nervous system development"/>
    <property type="evidence" value="ECO:0007669"/>
    <property type="project" value="UniProtKB-KW"/>
</dbReference>
<accession>A0A4E9F6Z0</accession>
<dbReference type="GO" id="GO:0045499">
    <property type="term" value="F:chemorepellent activity"/>
    <property type="evidence" value="ECO:0007669"/>
    <property type="project" value="TreeGrafter"/>
</dbReference>
<evidence type="ECO:0000313" key="7">
    <source>
        <dbReference type="Proteomes" id="UP000006672"/>
    </source>
</evidence>
<proteinExistence type="predicted"/>
<dbReference type="InterPro" id="IPR015943">
    <property type="entry name" value="WD40/YVTN_repeat-like_dom_sf"/>
</dbReference>
<dbReference type="KEGG" id="bmy:BM_BM8878"/>
<evidence type="ECO:0000256" key="4">
    <source>
        <dbReference type="SAM" id="Phobius"/>
    </source>
</evidence>
<reference evidence="8" key="3">
    <citation type="submission" date="2022-04" db="UniProtKB">
        <authorList>
            <consortium name="WormBaseParasite"/>
        </authorList>
    </citation>
    <scope>IDENTIFICATION</scope>
</reference>
<feature type="transmembrane region" description="Helical" evidence="4">
    <location>
        <begin position="638"/>
        <end position="657"/>
    </location>
</feature>
<dbReference type="Gene3D" id="2.130.10.10">
    <property type="entry name" value="YVTN repeat-like/Quinoprotein amine dehydrogenase"/>
    <property type="match status" value="1"/>
</dbReference>
<evidence type="ECO:0000256" key="3">
    <source>
        <dbReference type="PROSITE-ProRule" id="PRU00352"/>
    </source>
</evidence>
<dbReference type="Pfam" id="PF00090">
    <property type="entry name" value="TSP_1"/>
    <property type="match status" value="1"/>
</dbReference>
<dbReference type="SMART" id="SM00209">
    <property type="entry name" value="TSP1"/>
    <property type="match status" value="2"/>
</dbReference>
<evidence type="ECO:0000313" key="6">
    <source>
        <dbReference type="EMBL" id="VIO92593.1"/>
    </source>
</evidence>
<dbReference type="InterPro" id="IPR000884">
    <property type="entry name" value="TSP1_rpt"/>
</dbReference>
<dbReference type="PROSITE" id="PS50092">
    <property type="entry name" value="TSP1"/>
    <property type="match status" value="2"/>
</dbReference>
<sequence>MLLPLLPFINFLIYSTILIKIYSCKKLIILNEYLANDLLTVLEDNNTFFIGAKNQIIALSAENFRLKTIVPLNVTTIGAEECLMKGFDKGKCQNDITLLLHYGNNCLYICGTNALSPRCQIRNKRNLFEECATSINAIGLSTFNKDCPAYHLSYDNYTFTALAVDISCQKQTLLRALPQQQKLWLPVNDDRWFREPTFIALFGWKQYVYIVFNEANNEGIQGRIGAICANDAGVANSTAPYKNAFNLFGKLSLICPLDMNNLQLKILKTAQISANFIFAIFWNGFERLPISALCVFDLNKIEKRLFDDDKISETAWKINDNHCPERNQSGFPRILDKTVIATNPNALYIFPEMIEIVSVNVVNANNENYQIMAISKKAKVYGFIFNGISINKQWTEQIIVSGKILEIKIRKESRFTVLASNSFKEYKVKDWSSEIIENISQNTGQQCNCEWTDWSICSQRCAGGYRSREWRCLPGDTCNSFKENQQQYESCNNVSCNEIRRYSDWSQWLALDGNSEIRYRASCGVEIPDPMSIKTILHGSKRVLTYHEWLAWNEWTACSATCGNSLRSRWRIRKGLIISYNDDNIQYIVEPCSIPSCKFDEMIEWTNGSNVRWKILKCSSLDDCFYKLNNINDFTNNFSMTSLLLTHSLMFLLGIIVRKLQQMFQFKRTNEIQKMDENNHEINWFFDIRSMRRIRSDY</sequence>
<dbReference type="InterPro" id="IPR036383">
    <property type="entry name" value="TSP1_rpt_sf"/>
</dbReference>
<name>A0A4E9F6Z0_BRUMA</name>
<dbReference type="WBParaSite" id="Bm8878.1">
    <property type="protein sequence ID" value="Bm8878.1"/>
    <property type="gene ID" value="WBGene00229139"/>
</dbReference>
<dbReference type="GeneID" id="6098778"/>
<keyword evidence="2" id="KW-0524">Neurogenesis</keyword>
<evidence type="ECO:0000256" key="1">
    <source>
        <dbReference type="ARBA" id="ARBA00004167"/>
    </source>
</evidence>
<dbReference type="InterPro" id="IPR027231">
    <property type="entry name" value="Semaphorin"/>
</dbReference>
<keyword evidence="4" id="KW-0812">Transmembrane</keyword>
<evidence type="ECO:0000256" key="2">
    <source>
        <dbReference type="ARBA" id="ARBA00022902"/>
    </source>
</evidence>
<dbReference type="SUPFAM" id="SSF101912">
    <property type="entry name" value="Sema domain"/>
    <property type="match status" value="1"/>
</dbReference>
<comment type="subcellular location">
    <subcellularLocation>
        <location evidence="1">Membrane</location>
        <topology evidence="1">Single-pass membrane protein</topology>
    </subcellularLocation>
</comment>
<comment type="caution">
    <text evidence="3">Lacks conserved residue(s) required for the propagation of feature annotation.</text>
</comment>
<dbReference type="Gene3D" id="2.20.100.10">
    <property type="entry name" value="Thrombospondin type-1 (TSP1) repeat"/>
    <property type="match status" value="2"/>
</dbReference>